<accession>A0A1M6WT68</accession>
<dbReference type="AlphaFoldDB" id="A0A1M6WT68"/>
<evidence type="ECO:0000256" key="1">
    <source>
        <dbReference type="SAM" id="Coils"/>
    </source>
</evidence>
<dbReference type="Proteomes" id="UP000184301">
    <property type="component" value="Unassembled WGS sequence"/>
</dbReference>
<organism evidence="2 3">
    <name type="scientific">Hespellia stercorisuis DSM 15480</name>
    <dbReference type="NCBI Taxonomy" id="1121950"/>
    <lineage>
        <taxon>Bacteria</taxon>
        <taxon>Bacillati</taxon>
        <taxon>Bacillota</taxon>
        <taxon>Clostridia</taxon>
        <taxon>Lachnospirales</taxon>
        <taxon>Lachnospiraceae</taxon>
        <taxon>Hespellia</taxon>
    </lineage>
</organism>
<reference evidence="2 3" key="1">
    <citation type="submission" date="2016-11" db="EMBL/GenBank/DDBJ databases">
        <authorList>
            <person name="Jaros S."/>
            <person name="Januszkiewicz K."/>
            <person name="Wedrychowicz H."/>
        </authorList>
    </citation>
    <scope>NUCLEOTIDE SEQUENCE [LARGE SCALE GENOMIC DNA]</scope>
    <source>
        <strain evidence="2 3">DSM 15480</strain>
    </source>
</reference>
<dbReference type="EMBL" id="FQZY01000120">
    <property type="protein sequence ID" value="SHK96972.1"/>
    <property type="molecule type" value="Genomic_DNA"/>
</dbReference>
<dbReference type="STRING" id="1121950.SAMN02745243_04093"/>
<gene>
    <name evidence="2" type="ORF">SAMN02745243_04093</name>
</gene>
<protein>
    <submittedName>
        <fullName evidence="2">Uncharacterized protein</fullName>
    </submittedName>
</protein>
<evidence type="ECO:0000313" key="3">
    <source>
        <dbReference type="Proteomes" id="UP000184301"/>
    </source>
</evidence>
<name>A0A1M6WT68_9FIRM</name>
<evidence type="ECO:0000313" key="2">
    <source>
        <dbReference type="EMBL" id="SHK96972.1"/>
    </source>
</evidence>
<feature type="non-terminal residue" evidence="2">
    <location>
        <position position="1"/>
    </location>
</feature>
<keyword evidence="1" id="KW-0175">Coiled coil</keyword>
<sequence>VLIPFQLLKLKKMVKNGITKDTLKALQNLIENDILGSIKANFQVGNITRDDADQLIEMTNLLYQHICDHYEELKGAGEMKPLLDGAMELPLDKYRIQIDQLEAEKAVIGAEKAAIEAEKLRLEKENEELREQIKRLKK</sequence>
<feature type="coiled-coil region" evidence="1">
    <location>
        <begin position="91"/>
        <end position="135"/>
    </location>
</feature>
<keyword evidence="3" id="KW-1185">Reference proteome</keyword>
<proteinExistence type="predicted"/>